<proteinExistence type="predicted"/>
<dbReference type="EMBL" id="AGYA01000006">
    <property type="protein sequence ID" value="EKB59462.1"/>
    <property type="molecule type" value="Genomic_DNA"/>
</dbReference>
<dbReference type="PROSITE" id="PS51257">
    <property type="entry name" value="PROKAR_LIPOPROTEIN"/>
    <property type="match status" value="1"/>
</dbReference>
<name>K1M5G8_9FLAO</name>
<feature type="coiled-coil region" evidence="1">
    <location>
        <begin position="60"/>
        <end position="87"/>
    </location>
</feature>
<protein>
    <submittedName>
        <fullName evidence="2">Uncharacterized protein</fullName>
    </submittedName>
</protein>
<keyword evidence="1" id="KW-0175">Coiled coil</keyword>
<evidence type="ECO:0000256" key="1">
    <source>
        <dbReference type="SAM" id="Coils"/>
    </source>
</evidence>
<dbReference type="HOGENOM" id="CLU_1159328_0_0_10"/>
<dbReference type="RefSeq" id="WP_002661965.1">
    <property type="nucleotide sequence ID" value="NZ_JH932293.1"/>
</dbReference>
<organism evidence="2 3">
    <name type="scientific">Bergeyella zoohelcum ATCC 43767</name>
    <dbReference type="NCBI Taxonomy" id="883096"/>
    <lineage>
        <taxon>Bacteria</taxon>
        <taxon>Pseudomonadati</taxon>
        <taxon>Bacteroidota</taxon>
        <taxon>Flavobacteriia</taxon>
        <taxon>Flavobacteriales</taxon>
        <taxon>Weeksellaceae</taxon>
        <taxon>Bergeyella</taxon>
    </lineage>
</organism>
<reference evidence="2 3" key="1">
    <citation type="submission" date="2012-07" db="EMBL/GenBank/DDBJ databases">
        <title>The Genome Sequence of Bergeyella zoohelcum ATCC 43767.</title>
        <authorList>
            <consortium name="The Broad Institute Genome Sequencing Platform"/>
            <person name="Earl A."/>
            <person name="Ward D."/>
            <person name="Feldgarden M."/>
            <person name="Gevers D."/>
            <person name="Huys G."/>
            <person name="Walker B."/>
            <person name="Young S.K."/>
            <person name="Zeng Q."/>
            <person name="Gargeya S."/>
            <person name="Fitzgerald M."/>
            <person name="Haas B."/>
            <person name="Abouelleil A."/>
            <person name="Alvarado L."/>
            <person name="Arachchi H.M."/>
            <person name="Berlin A.M."/>
            <person name="Chapman S.B."/>
            <person name="Goldberg J."/>
            <person name="Griggs A."/>
            <person name="Gujja S."/>
            <person name="Hansen M."/>
            <person name="Howarth C."/>
            <person name="Imamovic A."/>
            <person name="Larimer J."/>
            <person name="McCowen C."/>
            <person name="Montmayeur A."/>
            <person name="Murphy C."/>
            <person name="Neiman D."/>
            <person name="Pearson M."/>
            <person name="Priest M."/>
            <person name="Roberts A."/>
            <person name="Saif S."/>
            <person name="Shea T."/>
            <person name="Sisk P."/>
            <person name="Sykes S."/>
            <person name="Wortman J."/>
            <person name="Nusbaum C."/>
            <person name="Birren B."/>
        </authorList>
    </citation>
    <scope>NUCLEOTIDE SEQUENCE [LARGE SCALE GENOMIC DNA]</scope>
    <source>
        <strain evidence="2 3">ATCC 43767</strain>
    </source>
</reference>
<accession>K1M5G8</accession>
<evidence type="ECO:0000313" key="2">
    <source>
        <dbReference type="EMBL" id="EKB59462.1"/>
    </source>
</evidence>
<dbReference type="OrthoDB" id="981957at2"/>
<gene>
    <name evidence="2" type="ORF">HMPREF9699_00398</name>
</gene>
<dbReference type="STRING" id="883096.HMPREF9699_00398"/>
<keyword evidence="3" id="KW-1185">Reference proteome</keyword>
<dbReference type="AlphaFoldDB" id="K1M5G8"/>
<sequence length="239" mass="28042">MKNFIYFLLFLQVVLTSCSKISSPNCDDQEVLDLVRNICTIGSEDGLFKNASSAWRKVYNDFYTKEISEYESKIDSIESKIAEIDSISSKKVEYLESLSREGYWDDYTGEYYEGNSREISEKISKEQEDRDQKAEILYNKKTLIEKEYSNQFSERIEYLKDNYESNDAIKALYEKHFVPQSISDIVTLNSDKKFKNCECKAIVEYAEEKPVKIIYSAQKDENGYIYVELIQKENKNKKL</sequence>
<comment type="caution">
    <text evidence="2">The sequence shown here is derived from an EMBL/GenBank/DDBJ whole genome shotgun (WGS) entry which is preliminary data.</text>
</comment>
<dbReference type="Proteomes" id="UP000006085">
    <property type="component" value="Unassembled WGS sequence"/>
</dbReference>
<evidence type="ECO:0000313" key="3">
    <source>
        <dbReference type="Proteomes" id="UP000006085"/>
    </source>
</evidence>